<dbReference type="PROSITE" id="PS00710">
    <property type="entry name" value="PGM_PMM"/>
    <property type="match status" value="1"/>
</dbReference>
<evidence type="ECO:0000256" key="4">
    <source>
        <dbReference type="ARBA" id="ARBA00005189"/>
    </source>
</evidence>
<dbReference type="PANTHER" id="PTHR45745:SF1">
    <property type="entry name" value="PHOSPHOGLUCOMUTASE 2B-RELATED"/>
    <property type="match status" value="1"/>
</dbReference>
<evidence type="ECO:0000256" key="3">
    <source>
        <dbReference type="ARBA" id="ARBA00005164"/>
    </source>
</evidence>
<dbReference type="Gene3D" id="3.30.310.50">
    <property type="entry name" value="Alpha-D-phosphohexomutase, C-terminal domain"/>
    <property type="match status" value="1"/>
</dbReference>
<comment type="cofactor">
    <cofactor evidence="2">
        <name>Mg(2+)</name>
        <dbReference type="ChEBI" id="CHEBI:18420"/>
    </cofactor>
</comment>
<evidence type="ECO:0000313" key="19">
    <source>
        <dbReference type="EMBL" id="AZR73913.1"/>
    </source>
</evidence>
<dbReference type="InterPro" id="IPR005845">
    <property type="entry name" value="A-D-PHexomutase_a/b/a-II"/>
</dbReference>
<evidence type="ECO:0000256" key="9">
    <source>
        <dbReference type="ARBA" id="ARBA00022842"/>
    </source>
</evidence>
<dbReference type="PANTHER" id="PTHR45745">
    <property type="entry name" value="PHOSPHOMANNOMUTASE 45A"/>
    <property type="match status" value="1"/>
</dbReference>
<sequence>MDYIKKYNEWLNSSYIDEKTKEELLKIKDNEAEIKERFYCDLEFGTGGLRGIIGPGTNRMNKYTVRKATQGLANYIKKLGDEALNRGVAIAYDSRHYSSEFALETASVLNANGIKTYIFDKLTPTPMLSFAVRELNTIAGVVITASHNPPEYNGYKVYWEDGGQIVPDLASLIIEEIKKVTDFSQVKTMSREKAEQMGLFNIIDKSVEDKFIDKIKSLSFIDPGFQDYVANLKIIYTPLHGTGNIPVRRVLAEKGFNNVKVVPEQELPDPDFSTVEYPNPEEKEAFNLAIEMAKKEEADLIIGTDPDCDRIGVVEQTEDGDYVVLTGNQVGVLLTEYILSQRSKKGKLPSNGVIIKTIVTTDMVKEIAEKYGVGVIDTLTGFKFIGEKIKEFEETGEHEFLFGFEESYGYLVGTHARDKDGVVAAAMICEMAAYYKAQGITLYEQLMKLMEEYGYYMEDLVSIKLEGVEGQEKIQKIMEKLRKTTPKEVGSRKVIWLEDYLNQEKYDIPTGKRTALDLPKSNVLKFKFEDKSSFTIRPSGTEPKIKIYFSIIGKSMSHAKELLKELKEEVLEYIGV</sequence>
<dbReference type="Pfam" id="PF02880">
    <property type="entry name" value="PGM_PMM_III"/>
    <property type="match status" value="1"/>
</dbReference>
<dbReference type="Gene3D" id="3.40.120.10">
    <property type="entry name" value="Alpha-D-Glucose-1,6-Bisphosphate, subunit A, domain 3"/>
    <property type="match status" value="3"/>
</dbReference>
<dbReference type="GO" id="GO:0008973">
    <property type="term" value="F:phosphopentomutase activity"/>
    <property type="evidence" value="ECO:0007669"/>
    <property type="project" value="TreeGrafter"/>
</dbReference>
<proteinExistence type="inferred from homology"/>
<dbReference type="GO" id="GO:0005975">
    <property type="term" value="P:carbohydrate metabolic process"/>
    <property type="evidence" value="ECO:0007669"/>
    <property type="project" value="InterPro"/>
</dbReference>
<keyword evidence="7" id="KW-0597">Phosphoprotein</keyword>
<keyword evidence="10" id="KW-0413">Isomerase</keyword>
<evidence type="ECO:0000256" key="6">
    <source>
        <dbReference type="ARBA" id="ARBA00012728"/>
    </source>
</evidence>
<feature type="domain" description="Alpha-D-phosphohexomutase alpha/beta/alpha" evidence="16">
    <location>
        <begin position="43"/>
        <end position="180"/>
    </location>
</feature>
<evidence type="ECO:0000256" key="1">
    <source>
        <dbReference type="ARBA" id="ARBA00000443"/>
    </source>
</evidence>
<dbReference type="InterPro" id="IPR005841">
    <property type="entry name" value="Alpha-D-phosphohexomutase_SF"/>
</dbReference>
<dbReference type="EC" id="5.4.2.2" evidence="6"/>
<comment type="similarity">
    <text evidence="5 14">Belongs to the phosphohexose mutase family.</text>
</comment>
<protein>
    <recommendedName>
        <fullName evidence="11">Phosphoglucomutase</fullName>
        <ecNumber evidence="6">5.4.2.2</ecNumber>
    </recommendedName>
    <alternativeName>
        <fullName evidence="13">Alpha-phosphoglucomutase</fullName>
    </alternativeName>
    <alternativeName>
        <fullName evidence="12">Glucose phosphomutase</fullName>
    </alternativeName>
</protein>
<evidence type="ECO:0000259" key="15">
    <source>
        <dbReference type="Pfam" id="PF00408"/>
    </source>
</evidence>
<dbReference type="GO" id="GO:0000287">
    <property type="term" value="F:magnesium ion binding"/>
    <property type="evidence" value="ECO:0007669"/>
    <property type="project" value="InterPro"/>
</dbReference>
<evidence type="ECO:0000259" key="18">
    <source>
        <dbReference type="Pfam" id="PF02880"/>
    </source>
</evidence>
<dbReference type="Proteomes" id="UP000267250">
    <property type="component" value="Chromosome"/>
</dbReference>
<dbReference type="SUPFAM" id="SSF53738">
    <property type="entry name" value="Phosphoglucomutase, first 3 domains"/>
    <property type="match status" value="3"/>
</dbReference>
<comment type="pathway">
    <text evidence="3">Glycolipid metabolism; diglucosyl-diacylglycerol biosynthesis.</text>
</comment>
<dbReference type="Pfam" id="PF02878">
    <property type="entry name" value="PGM_PMM_I"/>
    <property type="match status" value="1"/>
</dbReference>
<dbReference type="PRINTS" id="PR00509">
    <property type="entry name" value="PGMPMM"/>
</dbReference>
<dbReference type="AlphaFoldDB" id="A0A3Q9HRC5"/>
<keyword evidence="20" id="KW-1185">Reference proteome</keyword>
<evidence type="ECO:0000256" key="11">
    <source>
        <dbReference type="ARBA" id="ARBA00039995"/>
    </source>
</evidence>
<dbReference type="CDD" id="cd05799">
    <property type="entry name" value="PGM2"/>
    <property type="match status" value="1"/>
</dbReference>
<dbReference type="RefSeq" id="WP_127017263.1">
    <property type="nucleotide sequence ID" value="NZ_CP016379.1"/>
</dbReference>
<dbReference type="InterPro" id="IPR005846">
    <property type="entry name" value="A-D-PHexomutase_a/b/a-III"/>
</dbReference>
<evidence type="ECO:0000256" key="10">
    <source>
        <dbReference type="ARBA" id="ARBA00023235"/>
    </source>
</evidence>
<evidence type="ECO:0000256" key="2">
    <source>
        <dbReference type="ARBA" id="ARBA00001946"/>
    </source>
</evidence>
<name>A0A3Q9HRC5_9FIRM</name>
<dbReference type="InterPro" id="IPR005844">
    <property type="entry name" value="A-D-PHexomutase_a/b/a-I"/>
</dbReference>
<organism evidence="19 20">
    <name type="scientific">Anoxybacter fermentans</name>
    <dbReference type="NCBI Taxonomy" id="1323375"/>
    <lineage>
        <taxon>Bacteria</taxon>
        <taxon>Bacillati</taxon>
        <taxon>Bacillota</taxon>
        <taxon>Clostridia</taxon>
        <taxon>Halanaerobiales</taxon>
        <taxon>Anoxybacter</taxon>
    </lineage>
</organism>
<evidence type="ECO:0000256" key="7">
    <source>
        <dbReference type="ARBA" id="ARBA00022553"/>
    </source>
</evidence>
<feature type="domain" description="Alpha-D-phosphohexomutase alpha/beta/alpha" evidence="17">
    <location>
        <begin position="229"/>
        <end position="317"/>
    </location>
</feature>
<evidence type="ECO:0000256" key="12">
    <source>
        <dbReference type="ARBA" id="ARBA00041398"/>
    </source>
</evidence>
<dbReference type="InterPro" id="IPR016055">
    <property type="entry name" value="A-D-PHexomutase_a/b/a-I/II/III"/>
</dbReference>
<dbReference type="GO" id="GO:0006166">
    <property type="term" value="P:purine ribonucleoside salvage"/>
    <property type="evidence" value="ECO:0007669"/>
    <property type="project" value="TreeGrafter"/>
</dbReference>
<dbReference type="InterPro" id="IPR036900">
    <property type="entry name" value="A-D-PHexomutase_C_sf"/>
</dbReference>
<dbReference type="SUPFAM" id="SSF55957">
    <property type="entry name" value="Phosphoglucomutase, C-terminal domain"/>
    <property type="match status" value="1"/>
</dbReference>
<reference evidence="19 20" key="1">
    <citation type="submission" date="2016-07" db="EMBL/GenBank/DDBJ databases">
        <title>Genome and transcriptome analysis of iron-reducing fermentative bacteria Anoxybacter fermentans.</title>
        <authorList>
            <person name="Zeng X."/>
            <person name="Shao Z."/>
        </authorList>
    </citation>
    <scope>NUCLEOTIDE SEQUENCE [LARGE SCALE GENOMIC DNA]</scope>
    <source>
        <strain evidence="19 20">DY22613</strain>
    </source>
</reference>
<evidence type="ECO:0000259" key="16">
    <source>
        <dbReference type="Pfam" id="PF02878"/>
    </source>
</evidence>
<dbReference type="KEGG" id="aft:BBF96_11235"/>
<comment type="pathway">
    <text evidence="4">Lipid metabolism.</text>
</comment>
<keyword evidence="9 14" id="KW-0460">Magnesium</keyword>
<dbReference type="Pfam" id="PF02879">
    <property type="entry name" value="PGM_PMM_II"/>
    <property type="match status" value="1"/>
</dbReference>
<evidence type="ECO:0000256" key="8">
    <source>
        <dbReference type="ARBA" id="ARBA00022723"/>
    </source>
</evidence>
<evidence type="ECO:0000259" key="17">
    <source>
        <dbReference type="Pfam" id="PF02879"/>
    </source>
</evidence>
<dbReference type="InterPro" id="IPR016066">
    <property type="entry name" value="A-D-PHexomutase_CS"/>
</dbReference>
<evidence type="ECO:0000256" key="13">
    <source>
        <dbReference type="ARBA" id="ARBA00041467"/>
    </source>
</evidence>
<feature type="domain" description="Alpha-D-phosphohexomutase C-terminal" evidence="15">
    <location>
        <begin position="515"/>
        <end position="562"/>
    </location>
</feature>
<feature type="domain" description="Alpha-D-phosphohexomutase alpha/beta/alpha" evidence="18">
    <location>
        <begin position="327"/>
        <end position="453"/>
    </location>
</feature>
<dbReference type="OrthoDB" id="9806956at2"/>
<comment type="catalytic activity">
    <reaction evidence="1">
        <text>alpha-D-glucose 1-phosphate = alpha-D-glucose 6-phosphate</text>
        <dbReference type="Rhea" id="RHEA:23536"/>
        <dbReference type="ChEBI" id="CHEBI:58225"/>
        <dbReference type="ChEBI" id="CHEBI:58601"/>
        <dbReference type="EC" id="5.4.2.2"/>
    </reaction>
</comment>
<dbReference type="InterPro" id="IPR005843">
    <property type="entry name" value="A-D-PHexomutase_C"/>
</dbReference>
<dbReference type="EMBL" id="CP016379">
    <property type="protein sequence ID" value="AZR73913.1"/>
    <property type="molecule type" value="Genomic_DNA"/>
</dbReference>
<evidence type="ECO:0000313" key="20">
    <source>
        <dbReference type="Proteomes" id="UP000267250"/>
    </source>
</evidence>
<dbReference type="GO" id="GO:0004614">
    <property type="term" value="F:phosphoglucomutase activity"/>
    <property type="evidence" value="ECO:0007669"/>
    <property type="project" value="UniProtKB-EC"/>
</dbReference>
<gene>
    <name evidence="19" type="ORF">BBF96_11235</name>
</gene>
<accession>A0A3Q9HRC5</accession>
<evidence type="ECO:0000256" key="14">
    <source>
        <dbReference type="RuleBase" id="RU004326"/>
    </source>
</evidence>
<evidence type="ECO:0000256" key="5">
    <source>
        <dbReference type="ARBA" id="ARBA00010231"/>
    </source>
</evidence>
<keyword evidence="8 14" id="KW-0479">Metal-binding</keyword>
<dbReference type="Pfam" id="PF00408">
    <property type="entry name" value="PGM_PMM_IV"/>
    <property type="match status" value="1"/>
</dbReference>